<dbReference type="CDD" id="cd12829">
    <property type="entry name" value="Alr1p-like"/>
    <property type="match status" value="1"/>
</dbReference>
<dbReference type="OrthoDB" id="29879at2759"/>
<dbReference type="InterPro" id="IPR045861">
    <property type="entry name" value="CorA_cytoplasmic_dom"/>
</dbReference>
<comment type="similarity">
    <text evidence="2">Belongs to the CorA metal ion transporter (MIT) (TC 1.A.35) family.</text>
</comment>
<evidence type="ECO:0000256" key="6">
    <source>
        <dbReference type="SAM" id="MobiDB-lite"/>
    </source>
</evidence>
<feature type="compositionally biased region" description="Basic residues" evidence="6">
    <location>
        <begin position="233"/>
        <end position="245"/>
    </location>
</feature>
<evidence type="ECO:0000256" key="2">
    <source>
        <dbReference type="ARBA" id="ARBA00009765"/>
    </source>
</evidence>
<dbReference type="PANTHER" id="PTHR21535:SF55">
    <property type="entry name" value="MAGNESIUM TRANSPORTER ALR1-RELATED"/>
    <property type="match status" value="1"/>
</dbReference>
<dbReference type="Gene3D" id="1.20.58.340">
    <property type="entry name" value="Magnesium transport protein CorA, transmembrane region"/>
    <property type="match status" value="2"/>
</dbReference>
<protein>
    <submittedName>
        <fullName evidence="8">Uncharacterized protein</fullName>
    </submittedName>
</protein>
<keyword evidence="9" id="KW-1185">Reference proteome</keyword>
<evidence type="ECO:0000256" key="7">
    <source>
        <dbReference type="SAM" id="Phobius"/>
    </source>
</evidence>
<evidence type="ECO:0000256" key="1">
    <source>
        <dbReference type="ARBA" id="ARBA00004141"/>
    </source>
</evidence>
<dbReference type="EMBL" id="KV878888">
    <property type="protein sequence ID" value="OJJ89525.1"/>
    <property type="molecule type" value="Genomic_DNA"/>
</dbReference>
<comment type="subcellular location">
    <subcellularLocation>
        <location evidence="1">Membrane</location>
        <topology evidence="1">Multi-pass membrane protein</topology>
    </subcellularLocation>
</comment>
<dbReference type="GO" id="GO:0098703">
    <property type="term" value="P:calcium ion import across plasma membrane"/>
    <property type="evidence" value="ECO:0007669"/>
    <property type="project" value="InterPro"/>
</dbReference>
<name>A0A1L9W044_ASPGL</name>
<feature type="compositionally biased region" description="Basic and acidic residues" evidence="6">
    <location>
        <begin position="279"/>
        <end position="288"/>
    </location>
</feature>
<feature type="region of interest" description="Disordered" evidence="6">
    <location>
        <begin position="173"/>
        <end position="203"/>
    </location>
</feature>
<dbReference type="InterPro" id="IPR044089">
    <property type="entry name" value="Alr1-like"/>
</dbReference>
<dbReference type="Proteomes" id="UP000184300">
    <property type="component" value="Unassembled WGS sequence"/>
</dbReference>
<dbReference type="GO" id="GO:0005886">
    <property type="term" value="C:plasma membrane"/>
    <property type="evidence" value="ECO:0007669"/>
    <property type="project" value="TreeGrafter"/>
</dbReference>
<dbReference type="GeneID" id="34459375"/>
<dbReference type="FunFam" id="1.20.58.340:FF:000006">
    <property type="entry name" value="CorA family metal ion transporter"/>
    <property type="match status" value="1"/>
</dbReference>
<dbReference type="SUPFAM" id="SSF144083">
    <property type="entry name" value="Magnesium transport protein CorA, transmembrane region"/>
    <property type="match status" value="1"/>
</dbReference>
<reference evidence="9" key="1">
    <citation type="journal article" date="2017" name="Genome Biol.">
        <title>Comparative genomics reveals high biological diversity and specific adaptations in the industrially and medically important fungal genus Aspergillus.</title>
        <authorList>
            <person name="de Vries R.P."/>
            <person name="Riley R."/>
            <person name="Wiebenga A."/>
            <person name="Aguilar-Osorio G."/>
            <person name="Amillis S."/>
            <person name="Uchima C.A."/>
            <person name="Anderluh G."/>
            <person name="Asadollahi M."/>
            <person name="Askin M."/>
            <person name="Barry K."/>
            <person name="Battaglia E."/>
            <person name="Bayram O."/>
            <person name="Benocci T."/>
            <person name="Braus-Stromeyer S.A."/>
            <person name="Caldana C."/>
            <person name="Canovas D."/>
            <person name="Cerqueira G.C."/>
            <person name="Chen F."/>
            <person name="Chen W."/>
            <person name="Choi C."/>
            <person name="Clum A."/>
            <person name="Dos Santos R.A."/>
            <person name="Damasio A.R."/>
            <person name="Diallinas G."/>
            <person name="Emri T."/>
            <person name="Fekete E."/>
            <person name="Flipphi M."/>
            <person name="Freyberg S."/>
            <person name="Gallo A."/>
            <person name="Gournas C."/>
            <person name="Habgood R."/>
            <person name="Hainaut M."/>
            <person name="Harispe M.L."/>
            <person name="Henrissat B."/>
            <person name="Hilden K.S."/>
            <person name="Hope R."/>
            <person name="Hossain A."/>
            <person name="Karabika E."/>
            <person name="Karaffa L."/>
            <person name="Karanyi Z."/>
            <person name="Krasevec N."/>
            <person name="Kuo A."/>
            <person name="Kusch H."/>
            <person name="LaButti K."/>
            <person name="Lagendijk E.L."/>
            <person name="Lapidus A."/>
            <person name="Levasseur A."/>
            <person name="Lindquist E."/>
            <person name="Lipzen A."/>
            <person name="Logrieco A.F."/>
            <person name="MacCabe A."/>
            <person name="Maekelae M.R."/>
            <person name="Malavazi I."/>
            <person name="Melin P."/>
            <person name="Meyer V."/>
            <person name="Mielnichuk N."/>
            <person name="Miskei M."/>
            <person name="Molnar A.P."/>
            <person name="Mule G."/>
            <person name="Ngan C.Y."/>
            <person name="Orejas M."/>
            <person name="Orosz E."/>
            <person name="Ouedraogo J.P."/>
            <person name="Overkamp K.M."/>
            <person name="Park H.-S."/>
            <person name="Perrone G."/>
            <person name="Piumi F."/>
            <person name="Punt P.J."/>
            <person name="Ram A.F."/>
            <person name="Ramon A."/>
            <person name="Rauscher S."/>
            <person name="Record E."/>
            <person name="Riano-Pachon D.M."/>
            <person name="Robert V."/>
            <person name="Roehrig J."/>
            <person name="Ruller R."/>
            <person name="Salamov A."/>
            <person name="Salih N.S."/>
            <person name="Samson R.A."/>
            <person name="Sandor E."/>
            <person name="Sanguinetti M."/>
            <person name="Schuetze T."/>
            <person name="Sepcic K."/>
            <person name="Shelest E."/>
            <person name="Sherlock G."/>
            <person name="Sophianopoulou V."/>
            <person name="Squina F.M."/>
            <person name="Sun H."/>
            <person name="Susca A."/>
            <person name="Todd R.B."/>
            <person name="Tsang A."/>
            <person name="Unkles S.E."/>
            <person name="van de Wiele N."/>
            <person name="van Rossen-Uffink D."/>
            <person name="Oliveira J.V."/>
            <person name="Vesth T.C."/>
            <person name="Visser J."/>
            <person name="Yu J.-H."/>
            <person name="Zhou M."/>
            <person name="Andersen M.R."/>
            <person name="Archer D.B."/>
            <person name="Baker S.E."/>
            <person name="Benoit I."/>
            <person name="Brakhage A.A."/>
            <person name="Braus G.H."/>
            <person name="Fischer R."/>
            <person name="Frisvad J.C."/>
            <person name="Goldman G.H."/>
            <person name="Houbraken J."/>
            <person name="Oakley B."/>
            <person name="Pocsi I."/>
            <person name="Scazzocchio C."/>
            <person name="Seiboth B."/>
            <person name="vanKuyk P.A."/>
            <person name="Wortman J."/>
            <person name="Dyer P.S."/>
            <person name="Grigoriev I.V."/>
        </authorList>
    </citation>
    <scope>NUCLEOTIDE SEQUENCE [LARGE SCALE GENOMIC DNA]</scope>
    <source>
        <strain evidence="9">CBS 516.65</strain>
    </source>
</reference>
<keyword evidence="3 7" id="KW-0812">Transmembrane</keyword>
<evidence type="ECO:0000313" key="9">
    <source>
        <dbReference type="Proteomes" id="UP000184300"/>
    </source>
</evidence>
<dbReference type="GO" id="GO:0010961">
    <property type="term" value="P:intracellular magnesium ion homeostasis"/>
    <property type="evidence" value="ECO:0007669"/>
    <property type="project" value="TreeGrafter"/>
</dbReference>
<sequence length="1296" mass="143682">MTESPRSEKDLCLTRFSTPVPELDDHRFQLDAAPHAEPGLDHALSRQNTAQGVGPEATPQRPDLLHVQDAFRERGSISRDFEQAIVDDDRSIKDGLGRRFSVDPAGNLRPGRAWSRTQQDIANMSRESSVSARSTSPPNSVEAFADPRRRERANTLESHVAPDLEAILQRTVSGGTHPRRPTFSNASAVRPQPGDIQLDPTEDTCVPVPTYEQPGRIPVIDYEELEEFVALNKKTKPAQTRRKHSLSSQSKKPRVFHDLRPGAKQDESKPSLSIGRSSFELDAKDAEKVTGKPVNENELVEKLQNENEPSRFGFFSSESQSTVHAAELGDLVLPGDTFRDLFQLGPEGGVWWLDVVNPTESEVHALSRAFSIHPLTTEDILTQEAREKVELFKQYYFVCFRTFYQMDKTDDQFMEPVNFYMVVFRDGVISFSFTENPHSANVRKRIGRLRDYVSLSSDWICYAMIDDIVDSFGPVIREIEVESEAIEDLVFIARVDDFESFLPRIGGLRKKVMSLMRLLGGKADVIRGFSKRCNEQYSVTPRGDIGLYLGDIQDHVVTMMSNLAHFEKMLSRSHTNYLAQLNVTNLVLGNHVNKVLSKVTLIATMLVPMNLICGLFGMNVEVPGQHAEGLGWFFGIVGVIASVIILSGLAARWYRLGDVWLGHDPPVAQVSSTKAGNANRCRFAATVSATFLAAFALAVSVSAPHAHASDLVVPESQNKTLIFSDNSAHIQLALGSHNGLEIRGDEDTEALGLDVVRRAPAGDSDSLANNEFKSNDIKMGTTQWYYFEAEKYRGKSNGTTTLSSLPANVTGSDNQIKQEPISEGGDNAVYISLTTCQKPDLNTTITGETPELPQLSIHVSRSTEKPAPGNDDDHKTSVDGYLNMTWKNDETVYIGVSAPDSKDYSGSYSYQIAASTDTFFHRVSLEPNLLFVDTDVNSALFTTGNLSLSNRTQENYDEWMNLKKPPYTIFVNNRNDTAITGLEQSYCALQKNAQIKGNNVETNMTDIGPGNHPKELLYAKGLNQSSTYLAILAMDGNSTDSGNRILGGGGKVWQPRQFTTKADGNCAIIFGLSFCSEVAYAVPSNPSMKKADLQKTYDDYASSMWKNFTYSLQQVQCNASRYNRYSLAVDCDDCSQAYKDWLCSVTIPRCEDYSSGDDFLRVRNAGQDFINGTSLDPEHADRKTYISNQSRNLIIDKQIKPGPYKEILPCQDVCHNLVRSCPASLKFSCPQGQQLDASYGRRSNNTVACNYMGAAYYMSSATTLFYAVSNARYLPDHTGPMSPLHIICCLCPDCAP</sequence>
<dbReference type="SUPFAM" id="SSF143865">
    <property type="entry name" value="CorA soluble domain-like"/>
    <property type="match status" value="1"/>
</dbReference>
<dbReference type="FunFam" id="3.30.460.20:FF:000002">
    <property type="entry name" value="Cora family metal ion transporter"/>
    <property type="match status" value="1"/>
</dbReference>
<feature type="transmembrane region" description="Helical" evidence="7">
    <location>
        <begin position="630"/>
        <end position="651"/>
    </location>
</feature>
<dbReference type="Pfam" id="PF01544">
    <property type="entry name" value="CorA"/>
    <property type="match status" value="1"/>
</dbReference>
<dbReference type="InterPro" id="IPR002523">
    <property type="entry name" value="MgTranspt_CorA/ZnTranspt_ZntB"/>
</dbReference>
<feature type="region of interest" description="Disordered" evidence="6">
    <location>
        <begin position="35"/>
        <end position="63"/>
    </location>
</feature>
<evidence type="ECO:0000313" key="8">
    <source>
        <dbReference type="EMBL" id="OJJ89525.1"/>
    </source>
</evidence>
<dbReference type="STRING" id="1160497.A0A1L9W044"/>
<dbReference type="PANTHER" id="PTHR21535">
    <property type="entry name" value="MAGNESIUM AND COBALT TRANSPORT PROTEIN/MITOCHONDRIAL IMPORT INNER MEMBRANE TRANSLOCASE SUBUNIT TIM8"/>
    <property type="match status" value="1"/>
</dbReference>
<evidence type="ECO:0000256" key="4">
    <source>
        <dbReference type="ARBA" id="ARBA00022989"/>
    </source>
</evidence>
<dbReference type="GO" id="GO:0005262">
    <property type="term" value="F:calcium channel activity"/>
    <property type="evidence" value="ECO:0007669"/>
    <property type="project" value="InterPro"/>
</dbReference>
<organism evidence="8 9">
    <name type="scientific">Aspergillus glaucus CBS 516.65</name>
    <dbReference type="NCBI Taxonomy" id="1160497"/>
    <lineage>
        <taxon>Eukaryota</taxon>
        <taxon>Fungi</taxon>
        <taxon>Dikarya</taxon>
        <taxon>Ascomycota</taxon>
        <taxon>Pezizomycotina</taxon>
        <taxon>Eurotiomycetes</taxon>
        <taxon>Eurotiomycetidae</taxon>
        <taxon>Eurotiales</taxon>
        <taxon>Aspergillaceae</taxon>
        <taxon>Aspergillus</taxon>
        <taxon>Aspergillus subgen. Aspergillus</taxon>
    </lineage>
</organism>
<feature type="region of interest" description="Disordered" evidence="6">
    <location>
        <begin position="233"/>
        <end position="288"/>
    </location>
</feature>
<gene>
    <name evidence="8" type="ORF">ASPGLDRAFT_21621</name>
</gene>
<dbReference type="RefSeq" id="XP_022406187.1">
    <property type="nucleotide sequence ID" value="XM_022543114.1"/>
</dbReference>
<dbReference type="InterPro" id="IPR045863">
    <property type="entry name" value="CorA_TM1_TM2"/>
</dbReference>
<dbReference type="GO" id="GO:0015095">
    <property type="term" value="F:magnesium ion transmembrane transporter activity"/>
    <property type="evidence" value="ECO:0007669"/>
    <property type="project" value="InterPro"/>
</dbReference>
<dbReference type="InterPro" id="IPR024338">
    <property type="entry name" value="MID1/Yam8"/>
</dbReference>
<dbReference type="Pfam" id="PF12929">
    <property type="entry name" value="Mid1"/>
    <property type="match status" value="1"/>
</dbReference>
<dbReference type="VEuPathDB" id="FungiDB:ASPGLDRAFT_21621"/>
<feature type="region of interest" description="Disordered" evidence="6">
    <location>
        <begin position="117"/>
        <end position="144"/>
    </location>
</feature>
<keyword evidence="5 7" id="KW-0472">Membrane</keyword>
<feature type="transmembrane region" description="Helical" evidence="7">
    <location>
        <begin position="599"/>
        <end position="618"/>
    </location>
</feature>
<keyword evidence="4 7" id="KW-1133">Transmembrane helix</keyword>
<proteinExistence type="inferred from homology"/>
<dbReference type="FunFam" id="1.20.58.340:FF:000008">
    <property type="entry name" value="CorA family metal ion transporter"/>
    <property type="match status" value="1"/>
</dbReference>
<evidence type="ECO:0000256" key="3">
    <source>
        <dbReference type="ARBA" id="ARBA00022692"/>
    </source>
</evidence>
<feature type="compositionally biased region" description="Low complexity" evidence="6">
    <location>
        <begin position="125"/>
        <end position="140"/>
    </location>
</feature>
<dbReference type="Gene3D" id="3.30.460.20">
    <property type="entry name" value="CorA soluble domain-like"/>
    <property type="match status" value="1"/>
</dbReference>
<evidence type="ECO:0000256" key="5">
    <source>
        <dbReference type="ARBA" id="ARBA00023136"/>
    </source>
</evidence>
<feature type="compositionally biased region" description="Basic and acidic residues" evidence="6">
    <location>
        <begin position="255"/>
        <end position="269"/>
    </location>
</feature>
<accession>A0A1L9W044</accession>